<proteinExistence type="predicted"/>
<dbReference type="EnsemblMetazoa" id="AATE018930-RA">
    <property type="protein sequence ID" value="AATE018930-PA.1"/>
    <property type="gene ID" value="AATE018930"/>
</dbReference>
<accession>A0A182JIY2</accession>
<reference evidence="1" key="1">
    <citation type="submission" date="2022-08" db="UniProtKB">
        <authorList>
            <consortium name="EnsemblMetazoa"/>
        </authorList>
    </citation>
    <scope>IDENTIFICATION</scope>
    <source>
        <strain evidence="1">EBRO</strain>
    </source>
</reference>
<evidence type="ECO:0000313" key="1">
    <source>
        <dbReference type="EnsemblMetazoa" id="AATE018930-PA.1"/>
    </source>
</evidence>
<dbReference type="AlphaFoldDB" id="A0A182JIY2"/>
<protein>
    <submittedName>
        <fullName evidence="1">Uncharacterized protein</fullName>
    </submittedName>
</protein>
<sequence>MSSPRGSVNLSELRIKLFGPTLDDSVLYGMDRLMDYFTVAPGKEIASRQDSANEETFYESCESFPLEAAAIQPPHNMSKLTVPKLSSKEMEYIRRAIAQPYRKSQRRLARAEPDDRNAQPEVLRSRWALAHVNEFDDGSQTYEIMKSTDEKLLSKSVARASTEIVFARFKNGRTGSYRVSQLAP</sequence>
<name>A0A182JIY2_ANOAO</name>
<organism evidence="1">
    <name type="scientific">Anopheles atroparvus</name>
    <name type="common">European mosquito</name>
    <dbReference type="NCBI Taxonomy" id="41427"/>
    <lineage>
        <taxon>Eukaryota</taxon>
        <taxon>Metazoa</taxon>
        <taxon>Ecdysozoa</taxon>
        <taxon>Arthropoda</taxon>
        <taxon>Hexapoda</taxon>
        <taxon>Insecta</taxon>
        <taxon>Pterygota</taxon>
        <taxon>Neoptera</taxon>
        <taxon>Endopterygota</taxon>
        <taxon>Diptera</taxon>
        <taxon>Nematocera</taxon>
        <taxon>Culicoidea</taxon>
        <taxon>Culicidae</taxon>
        <taxon>Anophelinae</taxon>
        <taxon>Anopheles</taxon>
    </lineage>
</organism>
<dbReference type="VEuPathDB" id="VectorBase:AATE018930"/>